<evidence type="ECO:0000313" key="2">
    <source>
        <dbReference type="EMBL" id="KAH7956289.1"/>
    </source>
</evidence>
<proteinExistence type="predicted"/>
<dbReference type="EMBL" id="JABSTV010001250">
    <property type="protein sequence ID" value="KAH7956289.1"/>
    <property type="molecule type" value="Genomic_DNA"/>
</dbReference>
<evidence type="ECO:0000259" key="1">
    <source>
        <dbReference type="Pfam" id="PF05699"/>
    </source>
</evidence>
<gene>
    <name evidence="2" type="ORF">HPB52_007891</name>
</gene>
<dbReference type="GO" id="GO:0046983">
    <property type="term" value="F:protein dimerization activity"/>
    <property type="evidence" value="ECO:0007669"/>
    <property type="project" value="InterPro"/>
</dbReference>
<feature type="domain" description="HAT C-terminal dimerisation" evidence="1">
    <location>
        <begin position="119"/>
        <end position="183"/>
    </location>
</feature>
<evidence type="ECO:0000313" key="3">
    <source>
        <dbReference type="Proteomes" id="UP000821837"/>
    </source>
</evidence>
<name>A0A9D4PV01_RHISA</name>
<sequence length="234" mass="26537">MAAQPTFHFLLWTLERFSTWKSQHPNKVLSRKETLSSGAGIFEAARQVQLRLPPNIQLSNSMKSFSPESILSQAKPVLQDVPLLKLFKGDIGLLDTQYRPLCLLPWKNVSNKDIASFWVEVLDFTDASGEACFKELAEFALSLLAMPLGNADVERVFSRMNIVKSRLRNRMKNEMLSAILHVRYGLRLRGACCRDFQPTARMMPMLNSKNMYASGELDDMDFPDVLETSDDDSV</sequence>
<comment type="caution">
    <text evidence="2">The sequence shown here is derived from an EMBL/GenBank/DDBJ whole genome shotgun (WGS) entry which is preliminary data.</text>
</comment>
<dbReference type="AlphaFoldDB" id="A0A9D4PV01"/>
<organism evidence="2 3">
    <name type="scientific">Rhipicephalus sanguineus</name>
    <name type="common">Brown dog tick</name>
    <name type="synonym">Ixodes sanguineus</name>
    <dbReference type="NCBI Taxonomy" id="34632"/>
    <lineage>
        <taxon>Eukaryota</taxon>
        <taxon>Metazoa</taxon>
        <taxon>Ecdysozoa</taxon>
        <taxon>Arthropoda</taxon>
        <taxon>Chelicerata</taxon>
        <taxon>Arachnida</taxon>
        <taxon>Acari</taxon>
        <taxon>Parasitiformes</taxon>
        <taxon>Ixodida</taxon>
        <taxon>Ixodoidea</taxon>
        <taxon>Ixodidae</taxon>
        <taxon>Rhipicephalinae</taxon>
        <taxon>Rhipicephalus</taxon>
        <taxon>Rhipicephalus</taxon>
    </lineage>
</organism>
<reference evidence="2" key="2">
    <citation type="submission" date="2021-09" db="EMBL/GenBank/DDBJ databases">
        <authorList>
            <person name="Jia N."/>
            <person name="Wang J."/>
            <person name="Shi W."/>
            <person name="Du L."/>
            <person name="Sun Y."/>
            <person name="Zhan W."/>
            <person name="Jiang J."/>
            <person name="Wang Q."/>
            <person name="Zhang B."/>
            <person name="Ji P."/>
            <person name="Sakyi L.B."/>
            <person name="Cui X."/>
            <person name="Yuan T."/>
            <person name="Jiang B."/>
            <person name="Yang W."/>
            <person name="Lam T.T.-Y."/>
            <person name="Chang Q."/>
            <person name="Ding S."/>
            <person name="Wang X."/>
            <person name="Zhu J."/>
            <person name="Ruan X."/>
            <person name="Zhao L."/>
            <person name="Wei J."/>
            <person name="Que T."/>
            <person name="Du C."/>
            <person name="Cheng J."/>
            <person name="Dai P."/>
            <person name="Han X."/>
            <person name="Huang E."/>
            <person name="Gao Y."/>
            <person name="Liu J."/>
            <person name="Shao H."/>
            <person name="Ye R."/>
            <person name="Li L."/>
            <person name="Wei W."/>
            <person name="Wang X."/>
            <person name="Wang C."/>
            <person name="Huo Q."/>
            <person name="Li W."/>
            <person name="Guo W."/>
            <person name="Chen H."/>
            <person name="Chen S."/>
            <person name="Zhou L."/>
            <person name="Zhou L."/>
            <person name="Ni X."/>
            <person name="Tian J."/>
            <person name="Zhou Y."/>
            <person name="Sheng Y."/>
            <person name="Liu T."/>
            <person name="Pan Y."/>
            <person name="Xia L."/>
            <person name="Li J."/>
            <person name="Zhao F."/>
            <person name="Cao W."/>
        </authorList>
    </citation>
    <scope>NUCLEOTIDE SEQUENCE</scope>
    <source>
        <strain evidence="2">Rsan-2018</strain>
        <tissue evidence="2">Larvae</tissue>
    </source>
</reference>
<dbReference type="InterPro" id="IPR012337">
    <property type="entry name" value="RNaseH-like_sf"/>
</dbReference>
<reference evidence="2" key="1">
    <citation type="journal article" date="2020" name="Cell">
        <title>Large-Scale Comparative Analyses of Tick Genomes Elucidate Their Genetic Diversity and Vector Capacities.</title>
        <authorList>
            <consortium name="Tick Genome and Microbiome Consortium (TIGMIC)"/>
            <person name="Jia N."/>
            <person name="Wang J."/>
            <person name="Shi W."/>
            <person name="Du L."/>
            <person name="Sun Y."/>
            <person name="Zhan W."/>
            <person name="Jiang J.F."/>
            <person name="Wang Q."/>
            <person name="Zhang B."/>
            <person name="Ji P."/>
            <person name="Bell-Sakyi L."/>
            <person name="Cui X.M."/>
            <person name="Yuan T.T."/>
            <person name="Jiang B.G."/>
            <person name="Yang W.F."/>
            <person name="Lam T.T."/>
            <person name="Chang Q.C."/>
            <person name="Ding S.J."/>
            <person name="Wang X.J."/>
            <person name="Zhu J.G."/>
            <person name="Ruan X.D."/>
            <person name="Zhao L."/>
            <person name="Wei J.T."/>
            <person name="Ye R.Z."/>
            <person name="Que T.C."/>
            <person name="Du C.H."/>
            <person name="Zhou Y.H."/>
            <person name="Cheng J.X."/>
            <person name="Dai P.F."/>
            <person name="Guo W.B."/>
            <person name="Han X.H."/>
            <person name="Huang E.J."/>
            <person name="Li L.F."/>
            <person name="Wei W."/>
            <person name="Gao Y.C."/>
            <person name="Liu J.Z."/>
            <person name="Shao H.Z."/>
            <person name="Wang X."/>
            <person name="Wang C.C."/>
            <person name="Yang T.C."/>
            <person name="Huo Q.B."/>
            <person name="Li W."/>
            <person name="Chen H.Y."/>
            <person name="Chen S.E."/>
            <person name="Zhou L.G."/>
            <person name="Ni X.B."/>
            <person name="Tian J.H."/>
            <person name="Sheng Y."/>
            <person name="Liu T."/>
            <person name="Pan Y.S."/>
            <person name="Xia L.Y."/>
            <person name="Li J."/>
            <person name="Zhao F."/>
            <person name="Cao W.C."/>
        </authorList>
    </citation>
    <scope>NUCLEOTIDE SEQUENCE</scope>
    <source>
        <strain evidence="2">Rsan-2018</strain>
    </source>
</reference>
<protein>
    <recommendedName>
        <fullName evidence="1">HAT C-terminal dimerisation domain-containing protein</fullName>
    </recommendedName>
</protein>
<dbReference type="InterPro" id="IPR008906">
    <property type="entry name" value="HATC_C_dom"/>
</dbReference>
<accession>A0A9D4PV01</accession>
<dbReference type="Proteomes" id="UP000821837">
    <property type="component" value="Unassembled WGS sequence"/>
</dbReference>
<dbReference type="Pfam" id="PF05699">
    <property type="entry name" value="Dimer_Tnp_hAT"/>
    <property type="match status" value="1"/>
</dbReference>
<dbReference type="SUPFAM" id="SSF53098">
    <property type="entry name" value="Ribonuclease H-like"/>
    <property type="match status" value="1"/>
</dbReference>
<keyword evidence="3" id="KW-1185">Reference proteome</keyword>